<organism evidence="1 2">
    <name type="scientific">Russula ochroleuca</name>
    <dbReference type="NCBI Taxonomy" id="152965"/>
    <lineage>
        <taxon>Eukaryota</taxon>
        <taxon>Fungi</taxon>
        <taxon>Dikarya</taxon>
        <taxon>Basidiomycota</taxon>
        <taxon>Agaricomycotina</taxon>
        <taxon>Agaricomycetes</taxon>
        <taxon>Russulales</taxon>
        <taxon>Russulaceae</taxon>
        <taxon>Russula</taxon>
    </lineage>
</organism>
<sequence>KASKAMGKPVTAIKATKPNSRGLVVTGTSASDLSSLPEFAHAAWSTKFLPTLYDCLGCSSNPFVINPNIVKAIQEVVDFAYPGSEYIVCANDKLCRLHEKRAFFSQEAIKIVLEFFNNNAYANNPKAIADYAQWAVRVNG</sequence>
<keyword evidence="2" id="KW-1185">Reference proteome</keyword>
<feature type="non-terminal residue" evidence="1">
    <location>
        <position position="1"/>
    </location>
</feature>
<accession>A0A9P5N5A7</accession>
<evidence type="ECO:0000313" key="1">
    <source>
        <dbReference type="EMBL" id="KAF8486342.1"/>
    </source>
</evidence>
<dbReference type="OrthoDB" id="3070163at2759"/>
<dbReference type="Proteomes" id="UP000759537">
    <property type="component" value="Unassembled WGS sequence"/>
</dbReference>
<evidence type="ECO:0000313" key="2">
    <source>
        <dbReference type="Proteomes" id="UP000759537"/>
    </source>
</evidence>
<protein>
    <submittedName>
        <fullName evidence="1">Uncharacterized protein</fullName>
    </submittedName>
</protein>
<dbReference type="EMBL" id="WHVB01000002">
    <property type="protein sequence ID" value="KAF8486342.1"/>
    <property type="molecule type" value="Genomic_DNA"/>
</dbReference>
<feature type="non-terminal residue" evidence="1">
    <location>
        <position position="140"/>
    </location>
</feature>
<name>A0A9P5N5A7_9AGAM</name>
<gene>
    <name evidence="1" type="ORF">DFH94DRAFT_614452</name>
</gene>
<comment type="caution">
    <text evidence="1">The sequence shown here is derived from an EMBL/GenBank/DDBJ whole genome shotgun (WGS) entry which is preliminary data.</text>
</comment>
<proteinExistence type="predicted"/>
<dbReference type="AlphaFoldDB" id="A0A9P5N5A7"/>
<reference evidence="1" key="1">
    <citation type="submission" date="2019-10" db="EMBL/GenBank/DDBJ databases">
        <authorList>
            <consortium name="DOE Joint Genome Institute"/>
            <person name="Kuo A."/>
            <person name="Miyauchi S."/>
            <person name="Kiss E."/>
            <person name="Drula E."/>
            <person name="Kohler A."/>
            <person name="Sanchez-Garcia M."/>
            <person name="Andreopoulos B."/>
            <person name="Barry K.W."/>
            <person name="Bonito G."/>
            <person name="Buee M."/>
            <person name="Carver A."/>
            <person name="Chen C."/>
            <person name="Cichocki N."/>
            <person name="Clum A."/>
            <person name="Culley D."/>
            <person name="Crous P.W."/>
            <person name="Fauchery L."/>
            <person name="Girlanda M."/>
            <person name="Hayes R."/>
            <person name="Keri Z."/>
            <person name="LaButti K."/>
            <person name="Lipzen A."/>
            <person name="Lombard V."/>
            <person name="Magnuson J."/>
            <person name="Maillard F."/>
            <person name="Morin E."/>
            <person name="Murat C."/>
            <person name="Nolan M."/>
            <person name="Ohm R."/>
            <person name="Pangilinan J."/>
            <person name="Pereira M."/>
            <person name="Perotto S."/>
            <person name="Peter M."/>
            <person name="Riley R."/>
            <person name="Sitrit Y."/>
            <person name="Stielow B."/>
            <person name="Szollosi G."/>
            <person name="Zifcakova L."/>
            <person name="Stursova M."/>
            <person name="Spatafora J.W."/>
            <person name="Tedersoo L."/>
            <person name="Vaario L.-M."/>
            <person name="Yamada A."/>
            <person name="Yan M."/>
            <person name="Wang P."/>
            <person name="Xu J."/>
            <person name="Bruns T."/>
            <person name="Baldrian P."/>
            <person name="Vilgalys R."/>
            <person name="Henrissat B."/>
            <person name="Grigoriev I.V."/>
            <person name="Hibbett D."/>
            <person name="Nagy L.G."/>
            <person name="Martin F.M."/>
        </authorList>
    </citation>
    <scope>NUCLEOTIDE SEQUENCE</scope>
    <source>
        <strain evidence="1">Prilba</strain>
    </source>
</reference>
<reference evidence="1" key="2">
    <citation type="journal article" date="2020" name="Nat. Commun.">
        <title>Large-scale genome sequencing of mycorrhizal fungi provides insights into the early evolution of symbiotic traits.</title>
        <authorList>
            <person name="Miyauchi S."/>
            <person name="Kiss E."/>
            <person name="Kuo A."/>
            <person name="Drula E."/>
            <person name="Kohler A."/>
            <person name="Sanchez-Garcia M."/>
            <person name="Morin E."/>
            <person name="Andreopoulos B."/>
            <person name="Barry K.W."/>
            <person name="Bonito G."/>
            <person name="Buee M."/>
            <person name="Carver A."/>
            <person name="Chen C."/>
            <person name="Cichocki N."/>
            <person name="Clum A."/>
            <person name="Culley D."/>
            <person name="Crous P.W."/>
            <person name="Fauchery L."/>
            <person name="Girlanda M."/>
            <person name="Hayes R.D."/>
            <person name="Keri Z."/>
            <person name="LaButti K."/>
            <person name="Lipzen A."/>
            <person name="Lombard V."/>
            <person name="Magnuson J."/>
            <person name="Maillard F."/>
            <person name="Murat C."/>
            <person name="Nolan M."/>
            <person name="Ohm R.A."/>
            <person name="Pangilinan J."/>
            <person name="Pereira M.F."/>
            <person name="Perotto S."/>
            <person name="Peter M."/>
            <person name="Pfister S."/>
            <person name="Riley R."/>
            <person name="Sitrit Y."/>
            <person name="Stielow J.B."/>
            <person name="Szollosi G."/>
            <person name="Zifcakova L."/>
            <person name="Stursova M."/>
            <person name="Spatafora J.W."/>
            <person name="Tedersoo L."/>
            <person name="Vaario L.M."/>
            <person name="Yamada A."/>
            <person name="Yan M."/>
            <person name="Wang P."/>
            <person name="Xu J."/>
            <person name="Bruns T."/>
            <person name="Baldrian P."/>
            <person name="Vilgalys R."/>
            <person name="Dunand C."/>
            <person name="Henrissat B."/>
            <person name="Grigoriev I.V."/>
            <person name="Hibbett D."/>
            <person name="Nagy L.G."/>
            <person name="Martin F.M."/>
        </authorList>
    </citation>
    <scope>NUCLEOTIDE SEQUENCE</scope>
    <source>
        <strain evidence="1">Prilba</strain>
    </source>
</reference>